<keyword evidence="5" id="KW-1185">Reference proteome</keyword>
<dbReference type="EMBL" id="OANT01000001">
    <property type="protein sequence ID" value="SNX43047.1"/>
    <property type="molecule type" value="Genomic_DNA"/>
</dbReference>
<evidence type="ECO:0000256" key="1">
    <source>
        <dbReference type="ARBA" id="ARBA00010646"/>
    </source>
</evidence>
<dbReference type="InterPro" id="IPR017853">
    <property type="entry name" value="GH"/>
</dbReference>
<dbReference type="InterPro" id="IPR002053">
    <property type="entry name" value="Glyco_hydro_25"/>
</dbReference>
<dbReference type="Pfam" id="PF01183">
    <property type="entry name" value="Glyco_hydro_25"/>
    <property type="match status" value="1"/>
</dbReference>
<dbReference type="GO" id="GO:0009253">
    <property type="term" value="P:peptidoglycan catabolic process"/>
    <property type="evidence" value="ECO:0007669"/>
    <property type="project" value="InterPro"/>
</dbReference>
<comment type="similarity">
    <text evidence="1">Belongs to the glycosyl hydrolase 25 family.</text>
</comment>
<dbReference type="SUPFAM" id="SSF51445">
    <property type="entry name" value="(Trans)glycosidases"/>
    <property type="match status" value="1"/>
</dbReference>
<protein>
    <submittedName>
        <fullName evidence="4">Lysozyme</fullName>
    </submittedName>
</protein>
<dbReference type="PROSITE" id="PS51904">
    <property type="entry name" value="GLYCOSYL_HYDROL_F25_2"/>
    <property type="match status" value="1"/>
</dbReference>
<proteinExistence type="inferred from homology"/>
<keyword evidence="2" id="KW-0378">Hydrolase</keyword>
<dbReference type="SMART" id="SM00641">
    <property type="entry name" value="Glyco_25"/>
    <property type="match status" value="1"/>
</dbReference>
<name>A0A240E2P3_9GAMM</name>
<dbReference type="PANTHER" id="PTHR34135">
    <property type="entry name" value="LYSOZYME"/>
    <property type="match status" value="1"/>
</dbReference>
<dbReference type="InterPro" id="IPR018077">
    <property type="entry name" value="Glyco_hydro_fam25_subgr"/>
</dbReference>
<organism evidence="4 5">
    <name type="scientific">Acinetobacter puyangensis</name>
    <dbReference type="NCBI Taxonomy" id="1096779"/>
    <lineage>
        <taxon>Bacteria</taxon>
        <taxon>Pseudomonadati</taxon>
        <taxon>Pseudomonadota</taxon>
        <taxon>Gammaproteobacteria</taxon>
        <taxon>Moraxellales</taxon>
        <taxon>Moraxellaceae</taxon>
        <taxon>Acinetobacter</taxon>
    </lineage>
</organism>
<gene>
    <name evidence="4" type="ORF">SAMN05421731_10181</name>
</gene>
<evidence type="ECO:0000313" key="5">
    <source>
        <dbReference type="Proteomes" id="UP000219042"/>
    </source>
</evidence>
<dbReference type="GO" id="GO:0003796">
    <property type="term" value="F:lysozyme activity"/>
    <property type="evidence" value="ECO:0007669"/>
    <property type="project" value="InterPro"/>
</dbReference>
<reference evidence="5" key="1">
    <citation type="submission" date="2016-09" db="EMBL/GenBank/DDBJ databases">
        <authorList>
            <person name="Varghese N."/>
            <person name="Submissions S."/>
        </authorList>
    </citation>
    <scope>NUCLEOTIDE SEQUENCE [LARGE SCALE GENOMIC DNA]</scope>
    <source>
        <strain evidence="5">ANC 4466</strain>
    </source>
</reference>
<dbReference type="AlphaFoldDB" id="A0A240E2P3"/>
<accession>A0A240E2P3</accession>
<dbReference type="Proteomes" id="UP000219042">
    <property type="component" value="Unassembled WGS sequence"/>
</dbReference>
<sequence length="256" mass="29945">MKSKTTKRRINRRVSQKVVVSVMAVALLSLGLGGALFFSQNYVNPQNFNDYAIQGFDISRHQGEIQWQKIDAKKYQFVFIKATEGGDYQDPKFQDNWLNARQQGLAVGAYHFFRNCKSGEEQAKNYIQAVPKKVDSLPPVMDLEFQWTCPEVNAEQLQQRIRTMAQTLEQHYGKRPIFYTTPNYYKTYIEDKFEGYTLWLQDLKNVPPRIDQRPWMFWQYSHTGKITGINTEVDLNVFRGDAHDFQLLIKPKNNTP</sequence>
<dbReference type="OrthoDB" id="9798192at2"/>
<dbReference type="GO" id="GO:0016998">
    <property type="term" value="P:cell wall macromolecule catabolic process"/>
    <property type="evidence" value="ECO:0007669"/>
    <property type="project" value="InterPro"/>
</dbReference>
<dbReference type="GO" id="GO:0016052">
    <property type="term" value="P:carbohydrate catabolic process"/>
    <property type="evidence" value="ECO:0007669"/>
    <property type="project" value="TreeGrafter"/>
</dbReference>
<evidence type="ECO:0000256" key="2">
    <source>
        <dbReference type="ARBA" id="ARBA00022801"/>
    </source>
</evidence>
<dbReference type="Gene3D" id="3.20.20.80">
    <property type="entry name" value="Glycosidases"/>
    <property type="match status" value="1"/>
</dbReference>
<evidence type="ECO:0000313" key="4">
    <source>
        <dbReference type="EMBL" id="SNX43047.1"/>
    </source>
</evidence>
<dbReference type="CDD" id="cd06413">
    <property type="entry name" value="GH25_muramidase_1"/>
    <property type="match status" value="1"/>
</dbReference>
<dbReference type="RefSeq" id="WP_097077389.1">
    <property type="nucleotide sequence ID" value="NZ_BAABHT010000020.1"/>
</dbReference>
<dbReference type="PANTHER" id="PTHR34135:SF2">
    <property type="entry name" value="LYSOZYME"/>
    <property type="match status" value="1"/>
</dbReference>
<evidence type="ECO:0000256" key="3">
    <source>
        <dbReference type="ARBA" id="ARBA00023295"/>
    </source>
</evidence>
<keyword evidence="3" id="KW-0326">Glycosidase</keyword>